<proteinExistence type="predicted"/>
<evidence type="ECO:0000256" key="1">
    <source>
        <dbReference type="SAM" id="MobiDB-lite"/>
    </source>
</evidence>
<dbReference type="EMBL" id="AM889138">
    <property type="protein sequence ID" value="CBA09306.1"/>
    <property type="molecule type" value="Genomic_DNA"/>
</dbReference>
<accession>C6SLU2</accession>
<reference evidence="2" key="1">
    <citation type="journal article" date="2008" name="Proc. Natl. Acad. Sci. U.S.A.">
        <title>Whole-genome comparison of disease and carriage strains provides insights into virulence evolution in Neisseria meningitidis.</title>
        <authorList>
            <person name="Schoen C."/>
            <person name="Blom J."/>
            <person name="Claus H."/>
            <person name="Schramm-Glueck A."/>
            <person name="Brandt P."/>
            <person name="Mueller T."/>
            <person name="Goesmann A."/>
            <person name="Joseph B."/>
            <person name="Konietzny S."/>
            <person name="Kurzai O."/>
            <person name="Schmitt C."/>
            <person name="Friedrich T."/>
            <person name="Linke B."/>
            <person name="Vogel U."/>
            <person name="Frosch M."/>
        </authorList>
    </citation>
    <scope>NUCLEOTIDE SEQUENCE</scope>
    <source>
        <strain evidence="2">Alpha275</strain>
    </source>
</reference>
<evidence type="ECO:0000313" key="2">
    <source>
        <dbReference type="EMBL" id="CBA09306.1"/>
    </source>
</evidence>
<dbReference type="AlphaFoldDB" id="C6SLU2"/>
<name>C6SLU2_NEIME</name>
<feature type="region of interest" description="Disordered" evidence="1">
    <location>
        <begin position="21"/>
        <end position="47"/>
    </location>
</feature>
<protein>
    <submittedName>
        <fullName evidence="2">Uncharacterized protein</fullName>
    </submittedName>
</protein>
<organism evidence="2">
    <name type="scientific">Neisseria meningitidis alpha275</name>
    <dbReference type="NCBI Taxonomy" id="295996"/>
    <lineage>
        <taxon>Bacteria</taxon>
        <taxon>Pseudomonadati</taxon>
        <taxon>Pseudomonadota</taxon>
        <taxon>Betaproteobacteria</taxon>
        <taxon>Neisseriales</taxon>
        <taxon>Neisseriaceae</taxon>
        <taxon>Neisseria</taxon>
    </lineage>
</organism>
<sequence length="47" mass="5698">MIITTKNSKTRQSKCRLKRYPAFRRHRQQPNPDFQPHPSVLFGRQMD</sequence>
<gene>
    <name evidence="2" type="ORF">NMW_1918</name>
</gene>